<dbReference type="NCBIfam" id="TIGR00227">
    <property type="entry name" value="ribD_Cterm"/>
    <property type="match status" value="1"/>
</dbReference>
<comment type="pathway">
    <text evidence="3 12">Cofactor biosynthesis; riboflavin biosynthesis; 5-amino-6-(D-ribitylamino)uracil from GTP: step 3/4.</text>
</comment>
<dbReference type="EC" id="1.1.1.193" evidence="12"/>
<evidence type="ECO:0000256" key="2">
    <source>
        <dbReference type="ARBA" id="ARBA00004882"/>
    </source>
</evidence>
<dbReference type="InterPro" id="IPR016192">
    <property type="entry name" value="APOBEC/CMP_deaminase_Zn-bd"/>
</dbReference>
<dbReference type="InterPro" id="IPR024072">
    <property type="entry name" value="DHFR-like_dom_sf"/>
</dbReference>
<dbReference type="Pfam" id="PF00383">
    <property type="entry name" value="dCMP_cyt_deam_1"/>
    <property type="match status" value="1"/>
</dbReference>
<dbReference type="InterPro" id="IPR011549">
    <property type="entry name" value="RibD_C"/>
</dbReference>
<keyword evidence="7 12" id="KW-0479">Metal-binding</keyword>
<sequence length="364" mass="38673">MINPEFMHRALQLAERGLYTTTPNPRVGCVIVSPEGKVIGEGFTQPAGQNHAEIQALEDAARRGHSVEGATVYVTLEPCAHYGRTPPCCDALIRARVGHVVSAMQDPNPLVAGQGLARIAAEGIHVTPNVLADEALALNRGFVKRMTLGTPLLRLKIAASLDGRTAMANGESQWITGDAARADGHHWRARSCAVLTGIGTVLADDPQLNVRAVQTPRQPARIVVDSQLRTPSTAAILRDGNTLIVTCIADPGRHAELLAKGAEILALPARDGHVAPDALMEALGQRGYNEVLVEAGSRLNGALLAAGCVDELLLYLAPKVLGSDARGMLDLPGLERLADASQWVFDDFRKVGDDLRVLAHLSKA</sequence>
<dbReference type="InterPro" id="IPR002734">
    <property type="entry name" value="RibDG_C"/>
</dbReference>
<organism evidence="14 15">
    <name type="scientific">Viridibacterium curvum</name>
    <dbReference type="NCBI Taxonomy" id="1101404"/>
    <lineage>
        <taxon>Bacteria</taxon>
        <taxon>Pseudomonadati</taxon>
        <taxon>Pseudomonadota</taxon>
        <taxon>Betaproteobacteria</taxon>
        <taxon>Rhodocyclales</taxon>
        <taxon>Rhodocyclaceae</taxon>
        <taxon>Viridibacterium</taxon>
    </lineage>
</organism>
<evidence type="ECO:0000256" key="1">
    <source>
        <dbReference type="ARBA" id="ARBA00002151"/>
    </source>
</evidence>
<evidence type="ECO:0000256" key="12">
    <source>
        <dbReference type="PIRNR" id="PIRNR006769"/>
    </source>
</evidence>
<dbReference type="PROSITE" id="PS00903">
    <property type="entry name" value="CYT_DCMP_DEAMINASES_1"/>
    <property type="match status" value="1"/>
</dbReference>
<comment type="function">
    <text evidence="1 12">Converts 2,5-diamino-6-(ribosylamino)-4(3h)-pyrimidinone 5'-phosphate into 5-amino-6-(ribosylamino)-2,4(1h,3h)-pyrimidinedione 5'-phosphate.</text>
</comment>
<keyword evidence="11" id="KW-0511">Multifunctional enzyme</keyword>
<evidence type="ECO:0000256" key="11">
    <source>
        <dbReference type="ARBA" id="ARBA00023268"/>
    </source>
</evidence>
<dbReference type="InterPro" id="IPR002125">
    <property type="entry name" value="CMP_dCMP_dom"/>
</dbReference>
<evidence type="ECO:0000256" key="4">
    <source>
        <dbReference type="ARBA" id="ARBA00005259"/>
    </source>
</evidence>
<dbReference type="PANTHER" id="PTHR38011:SF7">
    <property type="entry name" value="2,5-DIAMINO-6-RIBOSYLAMINO-4(3H)-PYRIMIDINONE 5'-PHOSPHATE REDUCTASE"/>
    <property type="match status" value="1"/>
</dbReference>
<keyword evidence="9 12" id="KW-0521">NADP</keyword>
<evidence type="ECO:0000256" key="3">
    <source>
        <dbReference type="ARBA" id="ARBA00004910"/>
    </source>
</evidence>
<dbReference type="PROSITE" id="PS51747">
    <property type="entry name" value="CYT_DCMP_DEAMINASES_2"/>
    <property type="match status" value="1"/>
</dbReference>
<evidence type="ECO:0000256" key="6">
    <source>
        <dbReference type="ARBA" id="ARBA00022619"/>
    </source>
</evidence>
<proteinExistence type="inferred from homology"/>
<dbReference type="InterPro" id="IPR050765">
    <property type="entry name" value="Riboflavin_Biosynth_HTPR"/>
</dbReference>
<dbReference type="Pfam" id="PF01872">
    <property type="entry name" value="RibD_C"/>
    <property type="match status" value="1"/>
</dbReference>
<dbReference type="NCBIfam" id="TIGR00326">
    <property type="entry name" value="eubact_ribD"/>
    <property type="match status" value="1"/>
</dbReference>
<dbReference type="InterPro" id="IPR004794">
    <property type="entry name" value="Eubact_RibD"/>
</dbReference>
<dbReference type="Gene3D" id="3.40.430.10">
    <property type="entry name" value="Dihydrofolate Reductase, subunit A"/>
    <property type="match status" value="1"/>
</dbReference>
<comment type="cofactor">
    <cofactor evidence="12">
        <name>Zn(2+)</name>
        <dbReference type="ChEBI" id="CHEBI:29105"/>
    </cofactor>
    <text evidence="12">Binds 1 zinc ion.</text>
</comment>
<keyword evidence="8 12" id="KW-0862">Zinc</keyword>
<accession>A0ABP9QBK4</accession>
<dbReference type="SUPFAM" id="SSF53927">
    <property type="entry name" value="Cytidine deaminase-like"/>
    <property type="match status" value="1"/>
</dbReference>
<evidence type="ECO:0000256" key="8">
    <source>
        <dbReference type="ARBA" id="ARBA00022833"/>
    </source>
</evidence>
<dbReference type="PANTHER" id="PTHR38011">
    <property type="entry name" value="DIHYDROFOLATE REDUCTASE FAMILY PROTEIN (AFU_ORTHOLOGUE AFUA_8G06820)"/>
    <property type="match status" value="1"/>
</dbReference>
<evidence type="ECO:0000256" key="9">
    <source>
        <dbReference type="ARBA" id="ARBA00022857"/>
    </source>
</evidence>
<comment type="pathway">
    <text evidence="2 12">Cofactor biosynthesis; riboflavin biosynthesis; 5-amino-6-(D-ribitylamino)uracil from GTP: step 2/4.</text>
</comment>
<dbReference type="CDD" id="cd01284">
    <property type="entry name" value="Riboflavin_deaminase-reductase"/>
    <property type="match status" value="1"/>
</dbReference>
<evidence type="ECO:0000313" key="15">
    <source>
        <dbReference type="Proteomes" id="UP001500547"/>
    </source>
</evidence>
<dbReference type="PIRSF" id="PIRSF006769">
    <property type="entry name" value="RibD"/>
    <property type="match status" value="1"/>
</dbReference>
<dbReference type="RefSeq" id="WP_345531303.1">
    <property type="nucleotide sequence ID" value="NZ_BAABLD010000002.1"/>
</dbReference>
<evidence type="ECO:0000256" key="5">
    <source>
        <dbReference type="ARBA" id="ARBA00007417"/>
    </source>
</evidence>
<evidence type="ECO:0000256" key="7">
    <source>
        <dbReference type="ARBA" id="ARBA00022723"/>
    </source>
</evidence>
<dbReference type="EC" id="3.5.4.26" evidence="12"/>
<keyword evidence="15" id="KW-1185">Reference proteome</keyword>
<dbReference type="EMBL" id="BAABLD010000002">
    <property type="protein sequence ID" value="GAA5159382.1"/>
    <property type="molecule type" value="Genomic_DNA"/>
</dbReference>
<evidence type="ECO:0000256" key="10">
    <source>
        <dbReference type="ARBA" id="ARBA00023002"/>
    </source>
</evidence>
<comment type="similarity">
    <text evidence="4 12">In the N-terminal section; belongs to the cytidine and deoxycytidylate deaminase family.</text>
</comment>
<comment type="catalytic activity">
    <reaction evidence="12">
        <text>2,5-diamino-6-hydroxy-4-(5-phosphoribosylamino)-pyrimidine + H2O + H(+) = 5-amino-6-(5-phospho-D-ribosylamino)uracil + NH4(+)</text>
        <dbReference type="Rhea" id="RHEA:21868"/>
        <dbReference type="ChEBI" id="CHEBI:15377"/>
        <dbReference type="ChEBI" id="CHEBI:15378"/>
        <dbReference type="ChEBI" id="CHEBI:28938"/>
        <dbReference type="ChEBI" id="CHEBI:58453"/>
        <dbReference type="ChEBI" id="CHEBI:58614"/>
        <dbReference type="EC" id="3.5.4.26"/>
    </reaction>
</comment>
<gene>
    <name evidence="14" type="primary">ribD</name>
    <name evidence="14" type="ORF">GCM10025770_05540</name>
</gene>
<feature type="domain" description="CMP/dCMP-type deaminase" evidence="13">
    <location>
        <begin position="1"/>
        <end position="127"/>
    </location>
</feature>
<comment type="catalytic activity">
    <reaction evidence="12">
        <text>5-amino-6-(5-phospho-D-ribitylamino)uracil + NADP(+) = 5-amino-6-(5-phospho-D-ribosylamino)uracil + NADPH + H(+)</text>
        <dbReference type="Rhea" id="RHEA:17845"/>
        <dbReference type="ChEBI" id="CHEBI:15378"/>
        <dbReference type="ChEBI" id="CHEBI:57783"/>
        <dbReference type="ChEBI" id="CHEBI:58349"/>
        <dbReference type="ChEBI" id="CHEBI:58421"/>
        <dbReference type="ChEBI" id="CHEBI:58453"/>
        <dbReference type="EC" id="1.1.1.193"/>
    </reaction>
</comment>
<dbReference type="SUPFAM" id="SSF53597">
    <property type="entry name" value="Dihydrofolate reductase-like"/>
    <property type="match status" value="1"/>
</dbReference>
<dbReference type="Proteomes" id="UP001500547">
    <property type="component" value="Unassembled WGS sequence"/>
</dbReference>
<keyword evidence="10 12" id="KW-0560">Oxidoreductase</keyword>
<comment type="similarity">
    <text evidence="5 12">In the C-terminal section; belongs to the HTP reductase family.</text>
</comment>
<evidence type="ECO:0000313" key="14">
    <source>
        <dbReference type="EMBL" id="GAA5159382.1"/>
    </source>
</evidence>
<evidence type="ECO:0000259" key="13">
    <source>
        <dbReference type="PROSITE" id="PS51747"/>
    </source>
</evidence>
<name>A0ABP9QBK4_9RHOO</name>
<keyword evidence="6 12" id="KW-0686">Riboflavin biosynthesis</keyword>
<keyword evidence="12" id="KW-0378">Hydrolase</keyword>
<dbReference type="InterPro" id="IPR016193">
    <property type="entry name" value="Cytidine_deaminase-like"/>
</dbReference>
<comment type="caution">
    <text evidence="14">The sequence shown here is derived from an EMBL/GenBank/DDBJ whole genome shotgun (WGS) entry which is preliminary data.</text>
</comment>
<dbReference type="Gene3D" id="3.40.140.10">
    <property type="entry name" value="Cytidine Deaminase, domain 2"/>
    <property type="match status" value="1"/>
</dbReference>
<protein>
    <recommendedName>
        <fullName evidence="12">Riboflavin biosynthesis protein RibD</fullName>
    </recommendedName>
    <domain>
        <recommendedName>
            <fullName evidence="12">Diaminohydroxyphosphoribosylaminopyrimidine deaminase</fullName>
            <shortName evidence="12">DRAP deaminase</shortName>
            <ecNumber evidence="12">3.5.4.26</ecNumber>
        </recommendedName>
        <alternativeName>
            <fullName evidence="12">Riboflavin-specific deaminase</fullName>
        </alternativeName>
    </domain>
    <domain>
        <recommendedName>
            <fullName evidence="12">5-amino-6-(5-phosphoribosylamino)uracil reductase</fullName>
            <ecNumber evidence="12">1.1.1.193</ecNumber>
        </recommendedName>
        <alternativeName>
            <fullName evidence="12">HTP reductase</fullName>
        </alternativeName>
    </domain>
</protein>
<reference evidence="15" key="1">
    <citation type="journal article" date="2019" name="Int. J. Syst. Evol. Microbiol.">
        <title>The Global Catalogue of Microorganisms (GCM) 10K type strain sequencing project: providing services to taxonomists for standard genome sequencing and annotation.</title>
        <authorList>
            <consortium name="The Broad Institute Genomics Platform"/>
            <consortium name="The Broad Institute Genome Sequencing Center for Infectious Disease"/>
            <person name="Wu L."/>
            <person name="Ma J."/>
        </authorList>
    </citation>
    <scope>NUCLEOTIDE SEQUENCE [LARGE SCALE GENOMIC DNA]</scope>
    <source>
        <strain evidence="15">JCM 18715</strain>
    </source>
</reference>